<gene>
    <name evidence="10" type="primary">LOC112690447</name>
</gene>
<evidence type="ECO:0000256" key="5">
    <source>
        <dbReference type="ARBA" id="ARBA00022840"/>
    </source>
</evidence>
<dbReference type="RefSeq" id="XP_025420248.1">
    <property type="nucleotide sequence ID" value="XM_025564463.1"/>
</dbReference>
<evidence type="ECO:0000259" key="8">
    <source>
        <dbReference type="PROSITE" id="PS50011"/>
    </source>
</evidence>
<dbReference type="InterPro" id="IPR017441">
    <property type="entry name" value="Protein_kinase_ATP_BS"/>
</dbReference>
<dbReference type="OrthoDB" id="2158884at2759"/>
<dbReference type="FunFam" id="1.10.510.10:FF:000624">
    <property type="entry name" value="Mitogen-activated protein kinase"/>
    <property type="match status" value="1"/>
</dbReference>
<evidence type="ECO:0000313" key="9">
    <source>
        <dbReference type="Proteomes" id="UP000694846"/>
    </source>
</evidence>
<accession>A0A8B8GBG2</accession>
<dbReference type="GO" id="GO:0005524">
    <property type="term" value="F:ATP binding"/>
    <property type="evidence" value="ECO:0007669"/>
    <property type="project" value="UniProtKB-UniRule"/>
</dbReference>
<keyword evidence="4" id="KW-0418">Kinase</keyword>
<dbReference type="PROSITE" id="PS50011">
    <property type="entry name" value="PROTEIN_KINASE_DOM"/>
    <property type="match status" value="1"/>
</dbReference>
<dbReference type="InterPro" id="IPR000719">
    <property type="entry name" value="Prot_kinase_dom"/>
</dbReference>
<keyword evidence="2" id="KW-0808">Transferase</keyword>
<dbReference type="InterPro" id="IPR008271">
    <property type="entry name" value="Ser/Thr_kinase_AS"/>
</dbReference>
<evidence type="ECO:0000256" key="1">
    <source>
        <dbReference type="ARBA" id="ARBA00022527"/>
    </source>
</evidence>
<dbReference type="GeneID" id="112690447"/>
<sequence length="345" mass="40162">MSRNSKFSYFDFTMNYDMKTQIGAGTFSDVWLCVKRDNGKEMAAKILKKGFRSSKVNVTTLNNIAEVKIAKTVENHPFLLMMVGAYFYKECGKIVLVSELMKKSLFDIIRSGCSLSLFRIKIYTYQMLEGLRYLHQNDFVHRDIKPENILLRSRDKQLKIGDFGTTCHVSEGQPHVQYVATRWYRSPECMLTRGYYGKKMDIWAMGCVIYEMVMGHVMFCGVDEADQMERIGWVLGRPNSSLINKFRKNKSNVFTWLYESSRSDQNFDFGCGLRTVYQPHMPAYEVLKDMIVYDPARRFSANRLLRKPYFNEIRNTSYHRKVVEFEKSLGDNDGTTADGSPKRIK</sequence>
<dbReference type="Pfam" id="PF00069">
    <property type="entry name" value="Pkinase"/>
    <property type="match status" value="1"/>
</dbReference>
<dbReference type="Proteomes" id="UP000694846">
    <property type="component" value="Unplaced"/>
</dbReference>
<dbReference type="Gene3D" id="1.10.510.10">
    <property type="entry name" value="Transferase(Phosphotransferase) domain 1"/>
    <property type="match status" value="1"/>
</dbReference>
<dbReference type="SMART" id="SM00220">
    <property type="entry name" value="S_TKc"/>
    <property type="match status" value="1"/>
</dbReference>
<dbReference type="SUPFAM" id="SSF56112">
    <property type="entry name" value="Protein kinase-like (PK-like)"/>
    <property type="match status" value="1"/>
</dbReference>
<dbReference type="InterPro" id="IPR050117">
    <property type="entry name" value="MAPK"/>
</dbReference>
<dbReference type="InterPro" id="IPR011009">
    <property type="entry name" value="Kinase-like_dom_sf"/>
</dbReference>
<name>A0A8B8GBG2_9HEMI</name>
<dbReference type="PROSITE" id="PS00108">
    <property type="entry name" value="PROTEIN_KINASE_ST"/>
    <property type="match status" value="1"/>
</dbReference>
<dbReference type="Gene3D" id="3.30.200.20">
    <property type="entry name" value="Phosphorylase Kinase, domain 1"/>
    <property type="match status" value="1"/>
</dbReference>
<dbReference type="GO" id="GO:0004674">
    <property type="term" value="F:protein serine/threonine kinase activity"/>
    <property type="evidence" value="ECO:0007669"/>
    <property type="project" value="UniProtKB-KW"/>
</dbReference>
<evidence type="ECO:0000313" key="10">
    <source>
        <dbReference type="RefSeq" id="XP_025420248.1"/>
    </source>
</evidence>
<protein>
    <submittedName>
        <fullName evidence="10">MAPK/MAK/MRK overlapping kinase-like</fullName>
    </submittedName>
</protein>
<comment type="similarity">
    <text evidence="7">Belongs to the protein kinase superfamily.</text>
</comment>
<dbReference type="PANTHER" id="PTHR24055">
    <property type="entry name" value="MITOGEN-ACTIVATED PROTEIN KINASE"/>
    <property type="match status" value="1"/>
</dbReference>
<evidence type="ECO:0000256" key="2">
    <source>
        <dbReference type="ARBA" id="ARBA00022679"/>
    </source>
</evidence>
<reference evidence="10" key="1">
    <citation type="submission" date="2025-08" db="UniProtKB">
        <authorList>
            <consortium name="RefSeq"/>
        </authorList>
    </citation>
    <scope>IDENTIFICATION</scope>
    <source>
        <tissue evidence="10">Whole body</tissue>
    </source>
</reference>
<feature type="binding site" evidence="6">
    <location>
        <position position="45"/>
    </location>
    <ligand>
        <name>ATP</name>
        <dbReference type="ChEBI" id="CHEBI:30616"/>
    </ligand>
</feature>
<keyword evidence="1 7" id="KW-0723">Serine/threonine-protein kinase</keyword>
<proteinExistence type="inferred from homology"/>
<keyword evidence="3 6" id="KW-0547">Nucleotide-binding</keyword>
<keyword evidence="5 6" id="KW-0067">ATP-binding</keyword>
<feature type="domain" description="Protein kinase" evidence="8">
    <location>
        <begin position="16"/>
        <end position="310"/>
    </location>
</feature>
<dbReference type="PROSITE" id="PS00107">
    <property type="entry name" value="PROTEIN_KINASE_ATP"/>
    <property type="match status" value="1"/>
</dbReference>
<evidence type="ECO:0000256" key="6">
    <source>
        <dbReference type="PROSITE-ProRule" id="PRU10141"/>
    </source>
</evidence>
<dbReference type="AlphaFoldDB" id="A0A8B8GBG2"/>
<evidence type="ECO:0000256" key="7">
    <source>
        <dbReference type="RuleBase" id="RU000304"/>
    </source>
</evidence>
<keyword evidence="9" id="KW-1185">Reference proteome</keyword>
<evidence type="ECO:0000256" key="3">
    <source>
        <dbReference type="ARBA" id="ARBA00022741"/>
    </source>
</evidence>
<evidence type="ECO:0000256" key="4">
    <source>
        <dbReference type="ARBA" id="ARBA00022777"/>
    </source>
</evidence>
<organism evidence="9 10">
    <name type="scientific">Sipha flava</name>
    <name type="common">yellow sugarcane aphid</name>
    <dbReference type="NCBI Taxonomy" id="143950"/>
    <lineage>
        <taxon>Eukaryota</taxon>
        <taxon>Metazoa</taxon>
        <taxon>Ecdysozoa</taxon>
        <taxon>Arthropoda</taxon>
        <taxon>Hexapoda</taxon>
        <taxon>Insecta</taxon>
        <taxon>Pterygota</taxon>
        <taxon>Neoptera</taxon>
        <taxon>Paraneoptera</taxon>
        <taxon>Hemiptera</taxon>
        <taxon>Sternorrhyncha</taxon>
        <taxon>Aphidomorpha</taxon>
        <taxon>Aphidoidea</taxon>
        <taxon>Aphididae</taxon>
        <taxon>Sipha</taxon>
    </lineage>
</organism>